<feature type="transmembrane region" description="Helical" evidence="1">
    <location>
        <begin position="164"/>
        <end position="185"/>
    </location>
</feature>
<organism evidence="3 4">
    <name type="scientific">Sediminibacterium goheungense</name>
    <dbReference type="NCBI Taxonomy" id="1086393"/>
    <lineage>
        <taxon>Bacteria</taxon>
        <taxon>Pseudomonadati</taxon>
        <taxon>Bacteroidota</taxon>
        <taxon>Chitinophagia</taxon>
        <taxon>Chitinophagales</taxon>
        <taxon>Chitinophagaceae</taxon>
        <taxon>Sediminibacterium</taxon>
    </lineage>
</organism>
<keyword evidence="1" id="KW-0472">Membrane</keyword>
<dbReference type="RefSeq" id="WP_133473848.1">
    <property type="nucleotide sequence ID" value="NZ_SNWP01000010.1"/>
</dbReference>
<dbReference type="GO" id="GO:0004175">
    <property type="term" value="F:endopeptidase activity"/>
    <property type="evidence" value="ECO:0007669"/>
    <property type="project" value="UniProtKB-ARBA"/>
</dbReference>
<dbReference type="AlphaFoldDB" id="A0A4R6J4M6"/>
<evidence type="ECO:0000256" key="1">
    <source>
        <dbReference type="SAM" id="Phobius"/>
    </source>
</evidence>
<keyword evidence="1" id="KW-1133">Transmembrane helix</keyword>
<feature type="transmembrane region" description="Helical" evidence="1">
    <location>
        <begin position="192"/>
        <end position="209"/>
    </location>
</feature>
<proteinExistence type="predicted"/>
<evidence type="ECO:0000259" key="2">
    <source>
        <dbReference type="Pfam" id="PF02517"/>
    </source>
</evidence>
<keyword evidence="1" id="KW-0812">Transmembrane</keyword>
<name>A0A4R6J4M6_9BACT</name>
<feature type="transmembrane region" description="Helical" evidence="1">
    <location>
        <begin position="48"/>
        <end position="65"/>
    </location>
</feature>
<dbReference type="OrthoDB" id="6301065at2"/>
<feature type="domain" description="CAAX prenyl protease 2/Lysostaphin resistance protein A-like" evidence="2">
    <location>
        <begin position="112"/>
        <end position="204"/>
    </location>
</feature>
<reference evidence="3 4" key="1">
    <citation type="submission" date="2019-03" db="EMBL/GenBank/DDBJ databases">
        <title>Genomic Encyclopedia of Archaeal and Bacterial Type Strains, Phase II (KMG-II): from individual species to whole genera.</title>
        <authorList>
            <person name="Goeker M."/>
        </authorList>
    </citation>
    <scope>NUCLEOTIDE SEQUENCE [LARGE SCALE GENOMIC DNA]</scope>
    <source>
        <strain evidence="3 4">DSM 28323</strain>
    </source>
</reference>
<evidence type="ECO:0000313" key="3">
    <source>
        <dbReference type="EMBL" id="TDO29246.1"/>
    </source>
</evidence>
<protein>
    <recommendedName>
        <fullName evidence="2">CAAX prenyl protease 2/Lysostaphin resistance protein A-like domain-containing protein</fullName>
    </recommendedName>
</protein>
<keyword evidence="4" id="KW-1185">Reference proteome</keyword>
<evidence type="ECO:0000313" key="4">
    <source>
        <dbReference type="Proteomes" id="UP000295741"/>
    </source>
</evidence>
<accession>A0A4R6J4M6</accession>
<feature type="transmembrane region" description="Helical" evidence="1">
    <location>
        <begin position="77"/>
        <end position="99"/>
    </location>
</feature>
<dbReference type="GO" id="GO:0080120">
    <property type="term" value="P:CAAX-box protein maturation"/>
    <property type="evidence" value="ECO:0007669"/>
    <property type="project" value="UniProtKB-ARBA"/>
</dbReference>
<feature type="transmembrane region" description="Helical" evidence="1">
    <location>
        <begin position="215"/>
        <end position="237"/>
    </location>
</feature>
<dbReference type="Pfam" id="PF02517">
    <property type="entry name" value="Rce1-like"/>
    <property type="match status" value="1"/>
</dbReference>
<dbReference type="Proteomes" id="UP000295741">
    <property type="component" value="Unassembled WGS sequence"/>
</dbReference>
<dbReference type="EMBL" id="SNWP01000010">
    <property type="protein sequence ID" value="TDO29246.1"/>
    <property type="molecule type" value="Genomic_DNA"/>
</dbReference>
<dbReference type="InterPro" id="IPR003675">
    <property type="entry name" value="Rce1/LyrA-like_dom"/>
</dbReference>
<gene>
    <name evidence="3" type="ORF">BC659_1329</name>
</gene>
<comment type="caution">
    <text evidence="3">The sequence shown here is derived from an EMBL/GenBank/DDBJ whole genome shotgun (WGS) entry which is preliminary data.</text>
</comment>
<sequence>MIEKYRQVLGIIVIATVLVVKLFSESVNQILWNDKAAPHFYLSITGQILYYLVPVLIILFIFHTPQTLLSELGLNNGFLKGVSMAFIFTLPMLIGYSLFGHYNNEFPLIKNISFAFKDGFREEIFYRAFLFGQLFRHVKVSFIKAVAINGLIFGISHLYQAHNFIESFVVFAVTFGGAVWFAWLFSKWRFNIWLPIGLHTLMNLYWDLFSTDKTAMGGLLLNLPRMLTIVISVFVTIKMTKINQTQEQKYESRES</sequence>